<dbReference type="InterPro" id="IPR020980">
    <property type="entry name" value="Membrane_HflK_N"/>
</dbReference>
<dbReference type="GO" id="GO:0008233">
    <property type="term" value="F:peptidase activity"/>
    <property type="evidence" value="ECO:0007669"/>
    <property type="project" value="UniProtKB-KW"/>
</dbReference>
<comment type="caution">
    <text evidence="9">The sequence shown here is derived from an EMBL/GenBank/DDBJ whole genome shotgun (WGS) entry which is preliminary data.</text>
</comment>
<evidence type="ECO:0000259" key="8">
    <source>
        <dbReference type="SMART" id="SM00244"/>
    </source>
</evidence>
<proteinExistence type="inferred from homology"/>
<organism evidence="9 10">
    <name type="scientific">Breoghania corrubedonensis</name>
    <dbReference type="NCBI Taxonomy" id="665038"/>
    <lineage>
        <taxon>Bacteria</taxon>
        <taxon>Pseudomonadati</taxon>
        <taxon>Pseudomonadota</taxon>
        <taxon>Alphaproteobacteria</taxon>
        <taxon>Hyphomicrobiales</taxon>
        <taxon>Stappiaceae</taxon>
        <taxon>Breoghania</taxon>
    </lineage>
</organism>
<comment type="subunit">
    <text evidence="6">HflC and HflK may interact to form a multimeric complex.</text>
</comment>
<dbReference type="InterPro" id="IPR036013">
    <property type="entry name" value="Band_7/SPFH_dom_sf"/>
</dbReference>
<gene>
    <name evidence="9" type="ORF">C8N35_10974</name>
</gene>
<evidence type="ECO:0000313" key="9">
    <source>
        <dbReference type="EMBL" id="PTW58771.1"/>
    </source>
</evidence>
<sequence>MPWSNQSGGGGWKGGSGGPWGNGGGGNQGGPWGGGPQRGGGGGGGNPPDLEELLKRSQDRLRTVLPGGGGNLGAKGILLAVIIAVAVWLLTGFYRVEQDELGVELVFGQVAARTQPGLNYNWPYPIGTVYTPAVTRLRETNVGTQDYVTSRGVSSNDVPQESMMLTGDENIVDVNYKVQWRIKDAVAYLFNIEDPEGTVKAVAESAMREAVGAGKIDDILTENRAPIQQAVLKLMQTTLDSYKAGIDVTNVQMQKVDPPTQVIDAFRDVQAARADQERIQNEAQAYANKIVPEARGEAAQVLEKANGYRDQTIAEAEGQANRFLKVYEQYEKAPDVTRERIYLETIEKVFRDTDKIIVDDKNGNGVVPYLPLDKLGQTGRSTTGSASGAGGN</sequence>
<dbReference type="PANTHER" id="PTHR43327">
    <property type="entry name" value="STOMATIN-LIKE PROTEIN 2, MITOCHONDRIAL"/>
    <property type="match status" value="1"/>
</dbReference>
<dbReference type="EMBL" id="QAYG01000009">
    <property type="protein sequence ID" value="PTW58771.1"/>
    <property type="molecule type" value="Genomic_DNA"/>
</dbReference>
<keyword evidence="3" id="KW-0812">Transmembrane</keyword>
<evidence type="ECO:0000256" key="5">
    <source>
        <dbReference type="ARBA" id="ARBA00023136"/>
    </source>
</evidence>
<dbReference type="InterPro" id="IPR001107">
    <property type="entry name" value="Band_7"/>
</dbReference>
<keyword evidence="5" id="KW-0472">Membrane</keyword>
<evidence type="ECO:0000313" key="10">
    <source>
        <dbReference type="Proteomes" id="UP000244081"/>
    </source>
</evidence>
<protein>
    <recommendedName>
        <fullName evidence="6">Protein HflK</fullName>
    </recommendedName>
</protein>
<accession>A0A2T5V4T7</accession>
<dbReference type="Pfam" id="PF12221">
    <property type="entry name" value="HflK_N"/>
    <property type="match status" value="1"/>
</dbReference>
<dbReference type="GO" id="GO:0016020">
    <property type="term" value="C:membrane"/>
    <property type="evidence" value="ECO:0007669"/>
    <property type="project" value="UniProtKB-SubCell"/>
</dbReference>
<dbReference type="Pfam" id="PF01145">
    <property type="entry name" value="Band_7"/>
    <property type="match status" value="1"/>
</dbReference>
<evidence type="ECO:0000256" key="7">
    <source>
        <dbReference type="SAM" id="MobiDB-lite"/>
    </source>
</evidence>
<dbReference type="InterPro" id="IPR050710">
    <property type="entry name" value="Band7/mec-2_domain"/>
</dbReference>
<dbReference type="InterPro" id="IPR010201">
    <property type="entry name" value="HflK"/>
</dbReference>
<feature type="domain" description="Band 7" evidence="8">
    <location>
        <begin position="91"/>
        <end position="270"/>
    </location>
</feature>
<comment type="subcellular location">
    <subcellularLocation>
        <location evidence="1">Membrane</location>
        <topology evidence="1">Single-pass membrane protein</topology>
    </subcellularLocation>
</comment>
<dbReference type="Proteomes" id="UP000244081">
    <property type="component" value="Unassembled WGS sequence"/>
</dbReference>
<dbReference type="PANTHER" id="PTHR43327:SF2">
    <property type="entry name" value="MODULATOR OF FTSH PROTEASE HFLK"/>
    <property type="match status" value="1"/>
</dbReference>
<evidence type="ECO:0000256" key="6">
    <source>
        <dbReference type="RuleBase" id="RU364113"/>
    </source>
</evidence>
<evidence type="ECO:0000256" key="1">
    <source>
        <dbReference type="ARBA" id="ARBA00004167"/>
    </source>
</evidence>
<keyword evidence="10" id="KW-1185">Reference proteome</keyword>
<dbReference type="OrthoDB" id="9779595at2"/>
<keyword evidence="9" id="KW-0378">Hydrolase</keyword>
<keyword evidence="9" id="KW-0645">Protease</keyword>
<keyword evidence="4" id="KW-1133">Transmembrane helix</keyword>
<dbReference type="SUPFAM" id="SSF117892">
    <property type="entry name" value="Band 7/SPFH domain"/>
    <property type="match status" value="1"/>
</dbReference>
<dbReference type="CDD" id="cd03404">
    <property type="entry name" value="SPFH_HflK"/>
    <property type="match status" value="1"/>
</dbReference>
<reference evidence="9 10" key="1">
    <citation type="submission" date="2018-04" db="EMBL/GenBank/DDBJ databases">
        <title>Genomic Encyclopedia of Archaeal and Bacterial Type Strains, Phase II (KMG-II): from individual species to whole genera.</title>
        <authorList>
            <person name="Goeker M."/>
        </authorList>
    </citation>
    <scope>NUCLEOTIDE SEQUENCE [LARGE SCALE GENOMIC DNA]</scope>
    <source>
        <strain evidence="9 10">DSM 23382</strain>
    </source>
</reference>
<name>A0A2T5V4T7_9HYPH</name>
<dbReference type="RefSeq" id="WP_107991302.1">
    <property type="nucleotide sequence ID" value="NZ_QAYG01000009.1"/>
</dbReference>
<dbReference type="GO" id="GO:0006508">
    <property type="term" value="P:proteolysis"/>
    <property type="evidence" value="ECO:0007669"/>
    <property type="project" value="UniProtKB-KW"/>
</dbReference>
<comment type="function">
    <text evidence="6">HflC and HflK could encode or regulate a protease.</text>
</comment>
<evidence type="ECO:0000256" key="4">
    <source>
        <dbReference type="ARBA" id="ARBA00022989"/>
    </source>
</evidence>
<comment type="similarity">
    <text evidence="2 6">Belongs to the band 7/mec-2 family. HflK subfamily.</text>
</comment>
<dbReference type="Gene3D" id="3.30.479.30">
    <property type="entry name" value="Band 7 domain"/>
    <property type="match status" value="1"/>
</dbReference>
<dbReference type="NCBIfam" id="TIGR01933">
    <property type="entry name" value="hflK"/>
    <property type="match status" value="1"/>
</dbReference>
<feature type="compositionally biased region" description="Gly residues" evidence="7">
    <location>
        <begin position="7"/>
        <end position="46"/>
    </location>
</feature>
<dbReference type="SMART" id="SM00244">
    <property type="entry name" value="PHB"/>
    <property type="match status" value="1"/>
</dbReference>
<evidence type="ECO:0000256" key="3">
    <source>
        <dbReference type="ARBA" id="ARBA00022692"/>
    </source>
</evidence>
<feature type="region of interest" description="Disordered" evidence="7">
    <location>
        <begin position="1"/>
        <end position="51"/>
    </location>
</feature>
<dbReference type="AlphaFoldDB" id="A0A2T5V4T7"/>
<evidence type="ECO:0000256" key="2">
    <source>
        <dbReference type="ARBA" id="ARBA00006971"/>
    </source>
</evidence>